<feature type="non-terminal residue" evidence="1">
    <location>
        <position position="1"/>
    </location>
</feature>
<evidence type="ECO:0000313" key="2">
    <source>
        <dbReference type="Proteomes" id="UP000823561"/>
    </source>
</evidence>
<sequence>VSSSTGYCLYVWRKTTSVLLFDFFRIKCLKECQRPVISAPEHNAVVGEVQTAPATQATTGTTSAQCWPKPLWGPKQNLIWATPLPPKKTKF</sequence>
<proteinExistence type="predicted"/>
<protein>
    <submittedName>
        <fullName evidence="1">Uncharacterized protein</fullName>
    </submittedName>
</protein>
<evidence type="ECO:0000313" key="1">
    <source>
        <dbReference type="EMBL" id="KAG5277677.1"/>
    </source>
</evidence>
<dbReference type="Proteomes" id="UP000823561">
    <property type="component" value="Chromosome 7"/>
</dbReference>
<accession>A0AAV6GVL2</accession>
<keyword evidence="2" id="KW-1185">Reference proteome</keyword>
<name>A0AAV6GVL2_9TELE</name>
<gene>
    <name evidence="1" type="ORF">AALO_G00090160</name>
</gene>
<dbReference type="AlphaFoldDB" id="A0AAV6GVL2"/>
<dbReference type="EMBL" id="JADWDJ010000007">
    <property type="protein sequence ID" value="KAG5277677.1"/>
    <property type="molecule type" value="Genomic_DNA"/>
</dbReference>
<reference evidence="1" key="1">
    <citation type="submission" date="2020-10" db="EMBL/GenBank/DDBJ databases">
        <title>Chromosome-scale genome assembly of the Allis shad, Alosa alosa.</title>
        <authorList>
            <person name="Margot Z."/>
            <person name="Christophe K."/>
            <person name="Cabau C."/>
            <person name="Louis A."/>
            <person name="Berthelot C."/>
            <person name="Parey E."/>
            <person name="Roest Crollius H."/>
            <person name="Montfort J."/>
            <person name="Robinson-Rechavi M."/>
            <person name="Bucao C."/>
            <person name="Bouchez O."/>
            <person name="Gislard M."/>
            <person name="Lluch J."/>
            <person name="Milhes M."/>
            <person name="Lampietro C."/>
            <person name="Lopez Roques C."/>
            <person name="Donnadieu C."/>
            <person name="Braasch I."/>
            <person name="Desvignes T."/>
            <person name="Postlethwait J."/>
            <person name="Bobe J."/>
            <person name="Guiguen Y."/>
        </authorList>
    </citation>
    <scope>NUCLEOTIDE SEQUENCE</scope>
    <source>
        <strain evidence="1">M-15738</strain>
        <tissue evidence="1">Blood</tissue>
    </source>
</reference>
<organism evidence="1 2">
    <name type="scientific">Alosa alosa</name>
    <name type="common">allis shad</name>
    <dbReference type="NCBI Taxonomy" id="278164"/>
    <lineage>
        <taxon>Eukaryota</taxon>
        <taxon>Metazoa</taxon>
        <taxon>Chordata</taxon>
        <taxon>Craniata</taxon>
        <taxon>Vertebrata</taxon>
        <taxon>Euteleostomi</taxon>
        <taxon>Actinopterygii</taxon>
        <taxon>Neopterygii</taxon>
        <taxon>Teleostei</taxon>
        <taxon>Clupei</taxon>
        <taxon>Clupeiformes</taxon>
        <taxon>Clupeoidei</taxon>
        <taxon>Clupeidae</taxon>
        <taxon>Alosa</taxon>
    </lineage>
</organism>
<comment type="caution">
    <text evidence="1">The sequence shown here is derived from an EMBL/GenBank/DDBJ whole genome shotgun (WGS) entry which is preliminary data.</text>
</comment>